<evidence type="ECO:0000313" key="3">
    <source>
        <dbReference type="Proteomes" id="UP000245073"/>
    </source>
</evidence>
<protein>
    <recommendedName>
        <fullName evidence="1">Abortive phage infection protein C-terminal domain-containing protein</fullName>
    </recommendedName>
</protein>
<comment type="caution">
    <text evidence="2">The sequence shown here is derived from an EMBL/GenBank/DDBJ whole genome shotgun (WGS) entry which is preliminary data.</text>
</comment>
<evidence type="ECO:0000259" key="1">
    <source>
        <dbReference type="Pfam" id="PF10592"/>
    </source>
</evidence>
<sequence>MSAKELITAVFNERRSAYDPALKVDDAFEIFCADVILTSHDPSIEEIAERVVDGSQDGGIDSVFIYVNRVLIADDTDLGNFKFPVEVELLIVQSKNEANFKEGPVDKVAASLPDLLRNAPKSDAPFKAKLIEAFQLWHKVRNTLAPQFPNFKIGVWYACNGEAVPHAAEVKASALETTLKAIIPTAEIKFTFAGAHDLYQLAGRQKIVSAVLPVSGTPLFGPNSSYVVLTSLTAYSGFIADENKAIRASFFDANVRDYEGSVDVNKDIAESLGGPRPGIDFWWLNNGVTILASKAGYNNGGMTLQNPLIVNGLQTSYEVNRWARGGGSDTSRLVMVRIIETTDEDVINSIIKATNYQTKVKPHSLRATEEIHRQIEILLLQHNIFYDRRRNYYKNLNKPASRTIGIDRMAQAVTAMLLETPNVARARPTSLMKDPYYGDIFPSDPSHPLKLYQVAAEAMFAVTAYFNASNFERIYKNNLRFHVLTALGWYLAGSVAPTPTQIAKINVSKITAAPIAAITAWVIQQFDLTEKTDAVAKDTEFSAALKAAWPSFSAS</sequence>
<gene>
    <name evidence="2" type="ORF">DDF67_02865</name>
</gene>
<evidence type="ECO:0000313" key="2">
    <source>
        <dbReference type="EMBL" id="PVM93645.1"/>
    </source>
</evidence>
<dbReference type="Pfam" id="PF10592">
    <property type="entry name" value="AIPR"/>
    <property type="match status" value="1"/>
</dbReference>
<accession>A0A2T9KCF2</accession>
<feature type="domain" description="Abortive phage infection protein C-terminal" evidence="1">
    <location>
        <begin position="251"/>
        <end position="458"/>
    </location>
</feature>
<dbReference type="OrthoDB" id="9806213at2"/>
<dbReference type="Proteomes" id="UP000245073">
    <property type="component" value="Unassembled WGS sequence"/>
</dbReference>
<reference evidence="2 3" key="1">
    <citation type="submission" date="2018-04" db="EMBL/GenBank/DDBJ databases">
        <title>The genome sequence of Caulobacter sp. 744.</title>
        <authorList>
            <person name="Gao J."/>
            <person name="Sun J."/>
        </authorList>
    </citation>
    <scope>NUCLEOTIDE SEQUENCE [LARGE SCALE GENOMIC DNA]</scope>
    <source>
        <strain evidence="2 3">774</strain>
    </source>
</reference>
<proteinExistence type="predicted"/>
<dbReference type="EMBL" id="QDKQ01000016">
    <property type="protein sequence ID" value="PVM93645.1"/>
    <property type="molecule type" value="Genomic_DNA"/>
</dbReference>
<dbReference type="AlphaFoldDB" id="A0A2T9KCF2"/>
<dbReference type="InterPro" id="IPR018891">
    <property type="entry name" value="AIPR_C"/>
</dbReference>
<organism evidence="2 3">
    <name type="scientific">Caulobacter endophyticus</name>
    <dbReference type="NCBI Taxonomy" id="2172652"/>
    <lineage>
        <taxon>Bacteria</taxon>
        <taxon>Pseudomonadati</taxon>
        <taxon>Pseudomonadota</taxon>
        <taxon>Alphaproteobacteria</taxon>
        <taxon>Caulobacterales</taxon>
        <taxon>Caulobacteraceae</taxon>
        <taxon>Caulobacter</taxon>
    </lineage>
</organism>
<keyword evidence="3" id="KW-1185">Reference proteome</keyword>
<dbReference type="RefSeq" id="WP_109099452.1">
    <property type="nucleotide sequence ID" value="NZ_QDKQ01000016.1"/>
</dbReference>
<name>A0A2T9KCF2_9CAUL</name>